<dbReference type="InterPro" id="IPR015231">
    <property type="entry name" value="DUF1934"/>
</dbReference>
<evidence type="ECO:0000313" key="2">
    <source>
        <dbReference type="Proteomes" id="UP000076927"/>
    </source>
</evidence>
<dbReference type="RefSeq" id="WP_068605147.1">
    <property type="nucleotide sequence ID" value="NZ_CP011388.1"/>
</dbReference>
<dbReference type="STRING" id="1178515.SY83_05905"/>
<reference evidence="1 2" key="1">
    <citation type="submission" date="2015-01" db="EMBL/GenBank/DDBJ databases">
        <title>Paenibacillus swuensis/DY6/whole genome sequencing.</title>
        <authorList>
            <person name="Kim M.K."/>
            <person name="Srinivasan S."/>
            <person name="Lee J.-J."/>
        </authorList>
    </citation>
    <scope>NUCLEOTIDE SEQUENCE [LARGE SCALE GENOMIC DNA]</scope>
    <source>
        <strain evidence="1 2">DY6</strain>
    </source>
</reference>
<dbReference type="OrthoDB" id="2641675at2"/>
<keyword evidence="2" id="KW-1185">Reference proteome</keyword>
<evidence type="ECO:0008006" key="3">
    <source>
        <dbReference type="Google" id="ProtNLM"/>
    </source>
</evidence>
<protein>
    <recommendedName>
        <fullName evidence="3">DUF1934 domain-containing protein</fullName>
    </recommendedName>
</protein>
<sequence length="136" mass="15467">MATGTTVQLTVESRHDGETYVQQVEGSLYRKEGTVYLRYPETDEAMGRTMTTVKIVPMEVKIIRHGEVESDQMFMVGRKLPGTYRTPFTALSLETDTQRIEADIAENTGKLQLNYDLYVNGELAGNYTIKMNYQEV</sequence>
<dbReference type="Pfam" id="PF09148">
    <property type="entry name" value="DUF1934"/>
    <property type="match status" value="1"/>
</dbReference>
<name>A0A172TG19_9BACL</name>
<dbReference type="SUPFAM" id="SSF50814">
    <property type="entry name" value="Lipocalins"/>
    <property type="match status" value="1"/>
</dbReference>
<dbReference type="KEGG" id="pswu:SY83_05905"/>
<dbReference type="InterPro" id="IPR012674">
    <property type="entry name" value="Calycin"/>
</dbReference>
<dbReference type="EMBL" id="CP011388">
    <property type="protein sequence ID" value="ANE45902.1"/>
    <property type="molecule type" value="Genomic_DNA"/>
</dbReference>
<accession>A0A172TG19</accession>
<dbReference type="Gene3D" id="2.40.128.20">
    <property type="match status" value="1"/>
</dbReference>
<dbReference type="AlphaFoldDB" id="A0A172TG19"/>
<organism evidence="1 2">
    <name type="scientific">Paenibacillus swuensis</name>
    <dbReference type="NCBI Taxonomy" id="1178515"/>
    <lineage>
        <taxon>Bacteria</taxon>
        <taxon>Bacillati</taxon>
        <taxon>Bacillota</taxon>
        <taxon>Bacilli</taxon>
        <taxon>Bacillales</taxon>
        <taxon>Paenibacillaceae</taxon>
        <taxon>Paenibacillus</taxon>
    </lineage>
</organism>
<proteinExistence type="predicted"/>
<gene>
    <name evidence="1" type="ORF">SY83_05905</name>
</gene>
<evidence type="ECO:0000313" key="1">
    <source>
        <dbReference type="EMBL" id="ANE45902.1"/>
    </source>
</evidence>
<dbReference type="Proteomes" id="UP000076927">
    <property type="component" value="Chromosome"/>
</dbReference>
<dbReference type="PATRIC" id="fig|1178515.4.peg.1180"/>